<protein>
    <recommendedName>
        <fullName evidence="3">Alpha/beta hydrolase family protein</fullName>
    </recommendedName>
</protein>
<dbReference type="EMBL" id="WIBF01000001">
    <property type="protein sequence ID" value="MQQ06992.1"/>
    <property type="molecule type" value="Genomic_DNA"/>
</dbReference>
<accession>A0A843YCD5</accession>
<evidence type="ECO:0008006" key="3">
    <source>
        <dbReference type="Google" id="ProtNLM"/>
    </source>
</evidence>
<evidence type="ECO:0000313" key="2">
    <source>
        <dbReference type="Proteomes" id="UP000444174"/>
    </source>
</evidence>
<gene>
    <name evidence="1" type="ORF">GFB49_00845</name>
</gene>
<reference evidence="1 2" key="1">
    <citation type="submission" date="2019-10" db="EMBL/GenBank/DDBJ databases">
        <title>Epibacterium sp. nov., isolated from seawater.</title>
        <authorList>
            <person name="Zhang X."/>
            <person name="Li N."/>
        </authorList>
    </citation>
    <scope>NUCLEOTIDE SEQUENCE [LARGE SCALE GENOMIC DNA]</scope>
    <source>
        <strain evidence="1 2">SM1979</strain>
    </source>
</reference>
<dbReference type="Proteomes" id="UP000444174">
    <property type="component" value="Unassembled WGS sequence"/>
</dbReference>
<dbReference type="RefSeq" id="WP_153213914.1">
    <property type="nucleotide sequence ID" value="NZ_WIBF01000001.1"/>
</dbReference>
<dbReference type="AlphaFoldDB" id="A0A843YCD5"/>
<sequence>MSQKIAIAVIHGMGSQGAKPPNSHEIVFSHHLFHGLRQILGHDFFHNVIWREIFWADVLQDRQAAFQDKMLNQEQARWPGLRDFAMSRLADAAAYRRGAGDNGSWTYQEIHQRVAATMAELERMGGGDTPLLVFAHSLGGHILSNYIYDQQSGKPVVPADTSFQRFETLTHFVTFGCNMPLFTFNEPEDRIRPIDYPGARVSMRGRANPWWFNYNDRDDFLGMPLAPSSPNYAAMADSGALQERWINTRPLVRGMTPLSHNLFWKDRNFHKLLEPMLKAAAGAEIAPVQQNPAVQLVA</sequence>
<evidence type="ECO:0000313" key="1">
    <source>
        <dbReference type="EMBL" id="MQQ06992.1"/>
    </source>
</evidence>
<comment type="caution">
    <text evidence="1">The sequence shown here is derived from an EMBL/GenBank/DDBJ whole genome shotgun (WGS) entry which is preliminary data.</text>
</comment>
<dbReference type="SUPFAM" id="SSF53474">
    <property type="entry name" value="alpha/beta-Hydrolases"/>
    <property type="match status" value="1"/>
</dbReference>
<name>A0A843YCD5_9RHOB</name>
<organism evidence="1 2">
    <name type="scientific">Tritonibacter litoralis</name>
    <dbReference type="NCBI Taxonomy" id="2662264"/>
    <lineage>
        <taxon>Bacteria</taxon>
        <taxon>Pseudomonadati</taxon>
        <taxon>Pseudomonadota</taxon>
        <taxon>Alphaproteobacteria</taxon>
        <taxon>Rhodobacterales</taxon>
        <taxon>Paracoccaceae</taxon>
        <taxon>Tritonibacter</taxon>
    </lineage>
</organism>
<dbReference type="InterPro" id="IPR029058">
    <property type="entry name" value="AB_hydrolase_fold"/>
</dbReference>
<keyword evidence="2" id="KW-1185">Reference proteome</keyword>
<proteinExistence type="predicted"/>